<feature type="region of interest" description="Disordered" evidence="1">
    <location>
        <begin position="144"/>
        <end position="164"/>
    </location>
</feature>
<dbReference type="PANTHER" id="PTHR45655">
    <property type="entry name" value="GUANYLATE CYCLASE SOLUBLE SUBUNIT BETA-2"/>
    <property type="match status" value="1"/>
</dbReference>
<evidence type="ECO:0000256" key="1">
    <source>
        <dbReference type="SAM" id="MobiDB-lite"/>
    </source>
</evidence>
<dbReference type="GO" id="GO:0019934">
    <property type="term" value="P:cGMP-mediated signaling"/>
    <property type="evidence" value="ECO:0007669"/>
    <property type="project" value="TreeGrafter"/>
</dbReference>
<proteinExistence type="predicted"/>
<dbReference type="Gene3D" id="3.90.1520.10">
    <property type="entry name" value="H-NOX domain"/>
    <property type="match status" value="1"/>
</dbReference>
<organism evidence="3 4">
    <name type="scientific">Panthera pardus</name>
    <name type="common">Leopard</name>
    <name type="synonym">Felis pardus</name>
    <dbReference type="NCBI Taxonomy" id="9691"/>
    <lineage>
        <taxon>Eukaryota</taxon>
        <taxon>Metazoa</taxon>
        <taxon>Chordata</taxon>
        <taxon>Craniata</taxon>
        <taxon>Vertebrata</taxon>
        <taxon>Euteleostomi</taxon>
        <taxon>Mammalia</taxon>
        <taxon>Eutheria</taxon>
        <taxon>Laurasiatheria</taxon>
        <taxon>Carnivora</taxon>
        <taxon>Feliformia</taxon>
        <taxon>Felidae</taxon>
        <taxon>Pantherinae</taxon>
        <taxon>Panthera</taxon>
    </lineage>
</organism>
<dbReference type="RefSeq" id="XP_053756519.1">
    <property type="nucleotide sequence ID" value="XM_053900544.1"/>
</dbReference>
<keyword evidence="3" id="KW-1185">Reference proteome</keyword>
<dbReference type="GO" id="GO:0008074">
    <property type="term" value="C:guanylate cyclase complex, soluble"/>
    <property type="evidence" value="ECO:0007669"/>
    <property type="project" value="TreeGrafter"/>
</dbReference>
<reference evidence="4" key="1">
    <citation type="submission" date="2025-08" db="UniProtKB">
        <authorList>
            <consortium name="RefSeq"/>
        </authorList>
    </citation>
    <scope>IDENTIFICATION</scope>
    <source>
        <tissue evidence="4">Whole blood</tissue>
    </source>
</reference>
<dbReference type="InterPro" id="IPR024096">
    <property type="entry name" value="NO_sig/Golgi_transp_ligand-bd"/>
</dbReference>
<evidence type="ECO:0000313" key="4">
    <source>
        <dbReference type="RefSeq" id="XP_053756519.1"/>
    </source>
</evidence>
<protein>
    <submittedName>
        <fullName evidence="4">Guanylate cyclase soluble subunit alpha-2-like</fullName>
    </submittedName>
</protein>
<dbReference type="GO" id="GO:0070482">
    <property type="term" value="P:response to oxygen levels"/>
    <property type="evidence" value="ECO:0007669"/>
    <property type="project" value="TreeGrafter"/>
</dbReference>
<feature type="compositionally biased region" description="Polar residues" evidence="1">
    <location>
        <begin position="155"/>
        <end position="164"/>
    </location>
</feature>
<feature type="domain" description="Heme NO-binding" evidence="2">
    <location>
        <begin position="4"/>
        <end position="113"/>
    </location>
</feature>
<dbReference type="FunFam" id="3.90.1520.10:FF:000003">
    <property type="entry name" value="Guanylate cyclase soluble subunit alpha-2"/>
    <property type="match status" value="1"/>
</dbReference>
<dbReference type="GeneID" id="128776223"/>
<dbReference type="SUPFAM" id="SSF111126">
    <property type="entry name" value="Ligand-binding domain in the NO signalling and Golgi transport"/>
    <property type="match status" value="1"/>
</dbReference>
<dbReference type="GO" id="GO:0004383">
    <property type="term" value="F:guanylate cyclase activity"/>
    <property type="evidence" value="ECO:0007669"/>
    <property type="project" value="TreeGrafter"/>
</dbReference>
<name>A0A9W2VD01_PANPR</name>
<dbReference type="InterPro" id="IPR038158">
    <property type="entry name" value="H-NOX_domain_sf"/>
</dbReference>
<dbReference type="PANTHER" id="PTHR45655:SF7">
    <property type="entry name" value="GUANYLATE CYCLASE SOLUBLE SUBUNIT ALPHA-2"/>
    <property type="match status" value="1"/>
</dbReference>
<gene>
    <name evidence="4" type="primary">LOC128776223</name>
</gene>
<dbReference type="InterPro" id="IPR011644">
    <property type="entry name" value="Heme_NO-bd"/>
</dbReference>
<evidence type="ECO:0000313" key="3">
    <source>
        <dbReference type="Proteomes" id="UP001165780"/>
    </source>
</evidence>
<dbReference type="GO" id="GO:0020037">
    <property type="term" value="F:heme binding"/>
    <property type="evidence" value="ECO:0007669"/>
    <property type="project" value="InterPro"/>
</dbReference>
<sequence>MSTKLLGLKFEEVQERFGEEFFNICFDENERVLRAVGGTLQDFFNGFDALLEHIRTSFGKQATLESPSFLCKELPEGALLLHYFRPHHVVGFAMLGMIKAAGKKIYQLDVAMEQVANEKLCSDRTQAIVAVLPSSSKNVTILTPGRTFPGESPKSLRTSESASVPSAGPSLSNLMFDIHMSVLQLGEGLRK</sequence>
<dbReference type="Proteomes" id="UP001165780">
    <property type="component" value="Unplaced"/>
</dbReference>
<dbReference type="AlphaFoldDB" id="A0A9W2VD01"/>
<dbReference type="Pfam" id="PF07700">
    <property type="entry name" value="HNOB"/>
    <property type="match status" value="1"/>
</dbReference>
<evidence type="ECO:0000259" key="2">
    <source>
        <dbReference type="Pfam" id="PF07700"/>
    </source>
</evidence>
<accession>A0A9W2VD01</accession>